<reference evidence="2" key="1">
    <citation type="journal article" date="2023" name="Hortic. Res.">
        <title>A chromosome-level phased genome enabling allele-level studies in sweet orange: a case study on citrus Huanglongbing tolerance.</title>
        <authorList>
            <person name="Wu B."/>
            <person name="Yu Q."/>
            <person name="Deng Z."/>
            <person name="Duan Y."/>
            <person name="Luo F."/>
            <person name="Gmitter F. Jr."/>
        </authorList>
    </citation>
    <scope>NUCLEOTIDE SEQUENCE [LARGE SCALE GENOMIC DNA]</scope>
    <source>
        <strain evidence="2">cv. Valencia</strain>
    </source>
</reference>
<proteinExistence type="predicted"/>
<sequence length="628" mass="71449">MIVGAKTASQVWSSLEEQLLPMTKEREVHLTDRLLTLKKGSNLVDEYLRRFKMLCDSLAAIKKPIDELDKNFQLARGLGPEYRDFIIEMLAKPPYPSFTQFVSALQGHEQLLLDEVKEKKQHINHEQAFFGQRWRGRGNGGRFNSRGRGEFPSASRTGHNGNTTQQFEQIPQALAAINLNKKNHDPTFYADSGATSHMANNTVPEIKKNLFSVGQLTSEFSSYDFVIKDRQGRILVKGCKRGGLYALGEAEQQALAVFKTNKASFFIWHQRMGFPHKKFLKHLQAKEFIDVSRWEKSNSICISFISQEQGDNSSAKMELSNQHQMITRRKLRNDSSLVDHIALATEKNMSIAEPKSYKTAMKIPYWLEVMEDEIKALKNNDTWPLVTRPKGINVVGSKWIFKTKLHEYGTVDRFKARLVAQGYSQVHGLNYEETFSPVVKPTTIRLILALAVTLNKADPSLFILKNGSLTILMLVCVDDALITGNDDKFIGNLVQKLSIEFALKDLGKLHYSLGVEIKYFDTGIFISQAKYTRDLLVRAKMIDCSSFATPMAIKSLPNELDQTATYPTEYRQIVGGLQYLTFSRPDIQHAVNKDCQHFQEPTEGHFCAVRRILWYLKGTIDYGVCFLH</sequence>
<dbReference type="EMBL" id="CM039177">
    <property type="protein sequence ID" value="KAH9697519.1"/>
    <property type="molecule type" value="Genomic_DNA"/>
</dbReference>
<evidence type="ECO:0000313" key="2">
    <source>
        <dbReference type="Proteomes" id="UP000829398"/>
    </source>
</evidence>
<dbReference type="Proteomes" id="UP000829398">
    <property type="component" value="Chromosome 8"/>
</dbReference>
<protein>
    <submittedName>
        <fullName evidence="1">Uncharacterized protein</fullName>
    </submittedName>
</protein>
<evidence type="ECO:0000313" key="1">
    <source>
        <dbReference type="EMBL" id="KAH9697519.1"/>
    </source>
</evidence>
<comment type="caution">
    <text evidence="1">The sequence shown here is derived from an EMBL/GenBank/DDBJ whole genome shotgun (WGS) entry which is preliminary data.</text>
</comment>
<keyword evidence="2" id="KW-1185">Reference proteome</keyword>
<accession>A0ACB8IK10</accession>
<organism evidence="1 2">
    <name type="scientific">Citrus sinensis</name>
    <name type="common">Sweet orange</name>
    <name type="synonym">Citrus aurantium var. sinensis</name>
    <dbReference type="NCBI Taxonomy" id="2711"/>
    <lineage>
        <taxon>Eukaryota</taxon>
        <taxon>Viridiplantae</taxon>
        <taxon>Streptophyta</taxon>
        <taxon>Embryophyta</taxon>
        <taxon>Tracheophyta</taxon>
        <taxon>Spermatophyta</taxon>
        <taxon>Magnoliopsida</taxon>
        <taxon>eudicotyledons</taxon>
        <taxon>Gunneridae</taxon>
        <taxon>Pentapetalae</taxon>
        <taxon>rosids</taxon>
        <taxon>malvids</taxon>
        <taxon>Sapindales</taxon>
        <taxon>Rutaceae</taxon>
        <taxon>Aurantioideae</taxon>
        <taxon>Citrus</taxon>
    </lineage>
</organism>
<gene>
    <name evidence="1" type="ORF">KPL71_023635</name>
</gene>
<name>A0ACB8IK10_CITSI</name>